<reference evidence="1 2" key="1">
    <citation type="submission" date="2015-06" db="EMBL/GenBank/DDBJ databases">
        <title>Nucleotide composition analysis revealed diverse host origins of novel circovirus-like genomes in Dianchi and Donghu lake in China.</title>
        <authorList>
            <person name="Ge X.-Y."/>
            <person name="Fang W."/>
            <person name="Wang J."/>
            <person name="Wang M.-N."/>
            <person name="Liu H.-Z."/>
            <person name="Shi Z.-L."/>
        </authorList>
    </citation>
    <scope>NUCLEOTIDE SEQUENCE [LARGE SCALE GENOMIC DNA]</scope>
    <source>
        <strain evidence="1">DCCV-13</strain>
    </source>
</reference>
<organism evidence="1 2">
    <name type="scientific">Circovirus-like genome DCCV-13</name>
    <dbReference type="NCBI Taxonomy" id="1788441"/>
    <lineage>
        <taxon>Viruses</taxon>
        <taxon>Monodnaviria</taxon>
        <taxon>Shotokuvirae</taxon>
        <taxon>Cressdnaviricota</taxon>
        <taxon>Arfiviricetes</taxon>
        <taxon>Saturnivirales</taxon>
        <taxon>Kanorauviridae</taxon>
        <taxon>Scythevirus</taxon>
        <taxon>Scythevirus dianchis</taxon>
    </lineage>
</organism>
<dbReference type="Gene3D" id="2.60.120.20">
    <property type="match status" value="1"/>
</dbReference>
<keyword evidence="2" id="KW-1185">Reference proteome</keyword>
<dbReference type="KEGG" id="vg:37627643"/>
<proteinExistence type="predicted"/>
<name>A0A190WHE0_9VIRU</name>
<evidence type="ECO:0000313" key="2">
    <source>
        <dbReference type="Proteomes" id="UP000121022"/>
    </source>
</evidence>
<evidence type="ECO:0000313" key="1">
    <source>
        <dbReference type="EMBL" id="AMB42994.1"/>
    </source>
</evidence>
<accession>A0A190WHE0</accession>
<dbReference type="InterPro" id="IPR029053">
    <property type="entry name" value="Viral_coat"/>
</dbReference>
<protein>
    <submittedName>
        <fullName evidence="1">Uncharacterized protein</fullName>
    </submittedName>
</protein>
<dbReference type="GeneID" id="37627643"/>
<dbReference type="EMBL" id="KT149406">
    <property type="protein sequence ID" value="AMB42994.1"/>
    <property type="molecule type" value="Genomic_DNA"/>
</dbReference>
<dbReference type="Proteomes" id="UP000121022">
    <property type="component" value="Segment"/>
</dbReference>
<dbReference type="RefSeq" id="YP_009259719.1">
    <property type="nucleotide sequence ID" value="NC_030469.1"/>
</dbReference>
<sequence>MAVKRKMPQSQGKYVKKRKSTKVNKLQVKKMILGLSETKHYHSTYVAEIKTGFQYNINPLYWIPIGSNETSRLGDKIFLESIDMNCKIDRSNVDVGGLGRFKNSSIPFNLKLIRCTSKAKQGTTGDAGFTLLGLPDIRLDALGNFANPHNNLQQFQVVWDYRGTLEQMPVLNAGNDQYNSVMIKKRIPINRQVLYDGVEITGSSGFLKDYQYYFYFAVDSNTTAGLSAVFVHSDILVNFKDM</sequence>